<feature type="compositionally biased region" description="Low complexity" evidence="1">
    <location>
        <begin position="426"/>
        <end position="435"/>
    </location>
</feature>
<feature type="compositionally biased region" description="Low complexity" evidence="1">
    <location>
        <begin position="480"/>
        <end position="498"/>
    </location>
</feature>
<organism evidence="3 4">
    <name type="scientific">Crucibulum laeve</name>
    <dbReference type="NCBI Taxonomy" id="68775"/>
    <lineage>
        <taxon>Eukaryota</taxon>
        <taxon>Fungi</taxon>
        <taxon>Dikarya</taxon>
        <taxon>Basidiomycota</taxon>
        <taxon>Agaricomycotina</taxon>
        <taxon>Agaricomycetes</taxon>
        <taxon>Agaricomycetidae</taxon>
        <taxon>Agaricales</taxon>
        <taxon>Agaricineae</taxon>
        <taxon>Nidulariaceae</taxon>
        <taxon>Crucibulum</taxon>
    </lineage>
</organism>
<feature type="compositionally biased region" description="Low complexity" evidence="1">
    <location>
        <begin position="629"/>
        <end position="642"/>
    </location>
</feature>
<dbReference type="STRING" id="68775.A0A5C3MGM5"/>
<accession>A0A5C3MGM5</accession>
<feature type="compositionally biased region" description="Polar residues" evidence="1">
    <location>
        <begin position="984"/>
        <end position="1008"/>
    </location>
</feature>
<feature type="compositionally biased region" description="Polar residues" evidence="1">
    <location>
        <begin position="956"/>
        <end position="975"/>
    </location>
</feature>
<keyword evidence="2" id="KW-1133">Transmembrane helix</keyword>
<feature type="transmembrane region" description="Helical" evidence="2">
    <location>
        <begin position="1319"/>
        <end position="1337"/>
    </location>
</feature>
<sequence length="1430" mass="158422">MESPAQPLPIPRLRLSRHSPSHVYHPSTVSASSSSQAGPSHLPDVTQLVDLNLSDLNTNTNTGDDELDQYPTPKMSNVHPPSSSSPADTPAARLRALLTRVPNHRATATPPPAQTPSEHESDFEPPDFVPVTPTIMRDSLKDIFSRALREPGDTPQKGRRRRNSIDTSEVDASPRVERERSSIKGKRKSLSDEEVEHSTKSPHRYNNSSKTPRPITLDILRERYTNLEHTEDLSPASPYRHDDSNDTATIMRDLNSSRATPPAATSTPQHSLRMSVNSQYQFQSNLLDQDSEMQREIEGLDSYEGDSAPIPEAEWSSLQPKDQPSSSTVRPYPTPSHAKSSSLDKSHGSNMAQRNMDIRRNSSRSSLGSTSSMELDQSRNQSVVRDQEWNRPGTSSRTGTPDLKQQRSHSRISMHESPIATHGILSRRGSSASLRSFDDESSRGSSFGSQAEYRERVRELERERNIEREREWNRPHSRLSRPSSSLSLRSPEVSVRSRTQSLIHPPRPGSALSQTSVNSDTHKSGLRRHQSFTSPRASSPTGSLRASHDDELPEVVHERERNWNAPRPKWHQSPSVNGMSVDRTSSPVPQSLGVSSNSSQHSHPNVRTRAESLKSPGSTNGEIPAHYASVSNSNSSLLTSTSSHKKSVSPRAPSPHVQRASPNASSSHSKISPQSTHRPNSSRNISFPERPVSPLANKSHTPTSKLPSANRVRTQSSSSSLVRNRTPLSPYVAEKDTPERRSSTRSVVPPSPSPTPGARPSSRASQRTSHIPVRSPQKAKPAKSVTYESNTLVSESEPELRYEGPSIHVEAPFTDRSVDLSYEQNSASEDMDALSQERTPTLRTIPPPPSKTPEHTPPRSPSLVARSHTTDEARLQNALSLSVGPDSSRRGRHSPLPSPPAEELQPNMPSFLATPPRRSSFNTSKLEFQTPSPPRGLPELPGPPSSEDEQEQESQWGRTPSRANADDNPNWTNMKTPRPPGAMPTSNDRNSGYTLENNTPVNQHNNDGGANWTAVKTPKPPGAWTNTPAPVERTRARAQSISTEPDQGDSYNGGLVTPVPSLSRASSLPAKTPAPPGSWKTPGPSTDRKSIMKVRFDGESVEMKAKDELTDSTTEMVGPSHDESFETTLKRRDSVGVRSSIPEPQTPVSPPTKHSRSPRKSASIRVLDTFGREQDSITSTHKRVPVVNQTPRSKSGIRIVDAMGQEVEEQDVSAADESMLSEIAPPLNRGEALLRVRQGLDDLVQGLDEIDRPKDDTADDVRIKELDAASRASRETREQLFMKMYTQEADLRSRFRESVKEGKRIVPTNLDRRLSGFTLWRMIALFLVMQLVFYLLMYRLTLMRAKSIFLTTYYDPFNPDLHLYTAIPNTYDDTFSSTQRTAWRSIPGIFVREGWKASQGRVLDNIRLLLANWQQGWLDSSSTPTVWPPT</sequence>
<feature type="region of interest" description="Disordered" evidence="1">
    <location>
        <begin position="146"/>
        <end position="216"/>
    </location>
</feature>
<feature type="compositionally biased region" description="Basic and acidic residues" evidence="1">
    <location>
        <begin position="172"/>
        <end position="182"/>
    </location>
</feature>
<feature type="compositionally biased region" description="Polar residues" evidence="1">
    <location>
        <begin position="696"/>
        <end position="727"/>
    </location>
</feature>
<feature type="compositionally biased region" description="Polar residues" evidence="1">
    <location>
        <begin position="531"/>
        <end position="544"/>
    </location>
</feature>
<feature type="compositionally biased region" description="Basic and acidic residues" evidence="1">
    <location>
        <begin position="733"/>
        <end position="742"/>
    </location>
</feature>
<feature type="compositionally biased region" description="Pro residues" evidence="1">
    <location>
        <begin position="1"/>
        <end position="10"/>
    </location>
</feature>
<feature type="compositionally biased region" description="Basic and acidic residues" evidence="1">
    <location>
        <begin position="1120"/>
        <end position="1135"/>
    </location>
</feature>
<feature type="compositionally biased region" description="Polar residues" evidence="1">
    <location>
        <begin position="660"/>
        <end position="685"/>
    </location>
</feature>
<feature type="compositionally biased region" description="Low complexity" evidence="1">
    <location>
        <begin position="363"/>
        <end position="372"/>
    </location>
</feature>
<feature type="compositionally biased region" description="Polar residues" evidence="1">
    <location>
        <begin position="373"/>
        <end position="384"/>
    </location>
</feature>
<protein>
    <submittedName>
        <fullName evidence="3">Uncharacterized protein</fullName>
    </submittedName>
</protein>
<reference evidence="3 4" key="1">
    <citation type="journal article" date="2019" name="Nat. Ecol. Evol.">
        <title>Megaphylogeny resolves global patterns of mushroom evolution.</title>
        <authorList>
            <person name="Varga T."/>
            <person name="Krizsan K."/>
            <person name="Foldi C."/>
            <person name="Dima B."/>
            <person name="Sanchez-Garcia M."/>
            <person name="Sanchez-Ramirez S."/>
            <person name="Szollosi G.J."/>
            <person name="Szarkandi J.G."/>
            <person name="Papp V."/>
            <person name="Albert L."/>
            <person name="Andreopoulos W."/>
            <person name="Angelini C."/>
            <person name="Antonin V."/>
            <person name="Barry K.W."/>
            <person name="Bougher N.L."/>
            <person name="Buchanan P."/>
            <person name="Buyck B."/>
            <person name="Bense V."/>
            <person name="Catcheside P."/>
            <person name="Chovatia M."/>
            <person name="Cooper J."/>
            <person name="Damon W."/>
            <person name="Desjardin D."/>
            <person name="Finy P."/>
            <person name="Geml J."/>
            <person name="Haridas S."/>
            <person name="Hughes K."/>
            <person name="Justo A."/>
            <person name="Karasinski D."/>
            <person name="Kautmanova I."/>
            <person name="Kiss B."/>
            <person name="Kocsube S."/>
            <person name="Kotiranta H."/>
            <person name="LaButti K.M."/>
            <person name="Lechner B.E."/>
            <person name="Liimatainen K."/>
            <person name="Lipzen A."/>
            <person name="Lukacs Z."/>
            <person name="Mihaltcheva S."/>
            <person name="Morgado L.N."/>
            <person name="Niskanen T."/>
            <person name="Noordeloos M.E."/>
            <person name="Ohm R.A."/>
            <person name="Ortiz-Santana B."/>
            <person name="Ovrebo C."/>
            <person name="Racz N."/>
            <person name="Riley R."/>
            <person name="Savchenko A."/>
            <person name="Shiryaev A."/>
            <person name="Soop K."/>
            <person name="Spirin V."/>
            <person name="Szebenyi C."/>
            <person name="Tomsovsky M."/>
            <person name="Tulloss R.E."/>
            <person name="Uehling J."/>
            <person name="Grigoriev I.V."/>
            <person name="Vagvolgyi C."/>
            <person name="Papp T."/>
            <person name="Martin F.M."/>
            <person name="Miettinen O."/>
            <person name="Hibbett D.S."/>
            <person name="Nagy L.G."/>
        </authorList>
    </citation>
    <scope>NUCLEOTIDE SEQUENCE [LARGE SCALE GENOMIC DNA]</scope>
    <source>
        <strain evidence="3 4">CBS 166.37</strain>
    </source>
</reference>
<dbReference type="OrthoDB" id="3230534at2759"/>
<feature type="region of interest" description="Disordered" evidence="1">
    <location>
        <begin position="228"/>
        <end position="247"/>
    </location>
</feature>
<feature type="compositionally biased region" description="Polar residues" evidence="1">
    <location>
        <begin position="254"/>
        <end position="273"/>
    </location>
</feature>
<evidence type="ECO:0000313" key="4">
    <source>
        <dbReference type="Proteomes" id="UP000308652"/>
    </source>
</evidence>
<feature type="region of interest" description="Disordered" evidence="1">
    <location>
        <begin position="302"/>
        <end position="1089"/>
    </location>
</feature>
<feature type="compositionally biased region" description="Polar residues" evidence="1">
    <location>
        <begin position="316"/>
        <end position="329"/>
    </location>
</feature>
<feature type="compositionally biased region" description="Polar residues" evidence="1">
    <location>
        <begin position="917"/>
        <end position="930"/>
    </location>
</feature>
<feature type="compositionally biased region" description="Polar residues" evidence="1">
    <location>
        <begin position="572"/>
        <end position="605"/>
    </location>
</feature>
<feature type="region of interest" description="Disordered" evidence="1">
    <location>
        <begin position="1106"/>
        <end position="1163"/>
    </location>
</feature>
<feature type="compositionally biased region" description="Low complexity" evidence="1">
    <location>
        <begin position="80"/>
        <end position="92"/>
    </location>
</feature>
<dbReference type="EMBL" id="ML213590">
    <property type="protein sequence ID" value="TFK44544.1"/>
    <property type="molecule type" value="Genomic_DNA"/>
</dbReference>
<name>A0A5C3MGM5_9AGAR</name>
<keyword evidence="2" id="KW-0812">Transmembrane</keyword>
<gene>
    <name evidence="3" type="ORF">BDQ12DRAFT_673185</name>
</gene>
<feature type="compositionally biased region" description="Pro residues" evidence="1">
    <location>
        <begin position="931"/>
        <end position="944"/>
    </location>
</feature>
<keyword evidence="2" id="KW-0472">Membrane</keyword>
<feature type="compositionally biased region" description="Basic and acidic residues" evidence="1">
    <location>
        <begin position="452"/>
        <end position="474"/>
    </location>
</feature>
<evidence type="ECO:0000313" key="3">
    <source>
        <dbReference type="EMBL" id="TFK44544.1"/>
    </source>
</evidence>
<evidence type="ECO:0000256" key="2">
    <source>
        <dbReference type="SAM" id="Phobius"/>
    </source>
</evidence>
<keyword evidence="4" id="KW-1185">Reference proteome</keyword>
<feature type="region of interest" description="Disordered" evidence="1">
    <location>
        <begin position="253"/>
        <end position="273"/>
    </location>
</feature>
<dbReference type="Proteomes" id="UP000308652">
    <property type="component" value="Unassembled WGS sequence"/>
</dbReference>
<evidence type="ECO:0000256" key="1">
    <source>
        <dbReference type="SAM" id="MobiDB-lite"/>
    </source>
</evidence>
<feature type="compositionally biased region" description="Low complexity" evidence="1">
    <location>
        <begin position="48"/>
        <end position="62"/>
    </location>
</feature>
<proteinExistence type="predicted"/>
<feature type="compositionally biased region" description="Basic and acidic residues" evidence="1">
    <location>
        <begin position="546"/>
        <end position="562"/>
    </location>
</feature>
<feature type="region of interest" description="Disordered" evidence="1">
    <location>
        <begin position="1"/>
        <end position="133"/>
    </location>
</feature>
<feature type="compositionally biased region" description="Low complexity" evidence="1">
    <location>
        <begin position="26"/>
        <end position="40"/>
    </location>
</feature>